<accession>A0A9N9ADQ9</accession>
<sequence>NRASLDLEDRNIDNIYNQRIVGATFLELTQEDLTGMRILLGPAKKIVKLIKEIQGAGTLKSPTSIVSIFVDNSNLFIKEKFTVGRLESAGTFDQKRNSHYLNQLHIDHGRLLSAVLNGRQMGSNLIIVGSRPPPNDSLWDQIVSQGYDVVVFDRNIENKEKKVDMELGASAMDVIWTRDPGIFVLVFGDGDYFPVVKRTLNHNWKEYPVISRNVPPHSILWIITINTLHMHKNKTPLGKIISLK</sequence>
<dbReference type="Proteomes" id="UP000789375">
    <property type="component" value="Unassembled WGS sequence"/>
</dbReference>
<gene>
    <name evidence="2" type="ORF">FMOSSE_LOCUS5306</name>
</gene>
<dbReference type="Gene3D" id="3.40.50.1010">
    <property type="entry name" value="5'-nuclease"/>
    <property type="match status" value="1"/>
</dbReference>
<name>A0A9N9ADQ9_FUNMO</name>
<feature type="non-terminal residue" evidence="2">
    <location>
        <position position="244"/>
    </location>
</feature>
<evidence type="ECO:0000313" key="2">
    <source>
        <dbReference type="EMBL" id="CAG8526764.1"/>
    </source>
</evidence>
<dbReference type="Gene3D" id="1.10.150.50">
    <property type="entry name" value="Transcription Factor, Ets-1"/>
    <property type="match status" value="1"/>
</dbReference>
<proteinExistence type="predicted"/>
<reference evidence="2" key="1">
    <citation type="submission" date="2021-06" db="EMBL/GenBank/DDBJ databases">
        <authorList>
            <person name="Kallberg Y."/>
            <person name="Tangrot J."/>
            <person name="Rosling A."/>
        </authorList>
    </citation>
    <scope>NUCLEOTIDE SEQUENCE</scope>
    <source>
        <strain evidence="2">87-6 pot B 2015</strain>
    </source>
</reference>
<comment type="caution">
    <text evidence="2">The sequence shown here is derived from an EMBL/GenBank/DDBJ whole genome shotgun (WGS) entry which is preliminary data.</text>
</comment>
<organism evidence="2 3">
    <name type="scientific">Funneliformis mosseae</name>
    <name type="common">Endomycorrhizal fungus</name>
    <name type="synonym">Glomus mosseae</name>
    <dbReference type="NCBI Taxonomy" id="27381"/>
    <lineage>
        <taxon>Eukaryota</taxon>
        <taxon>Fungi</taxon>
        <taxon>Fungi incertae sedis</taxon>
        <taxon>Mucoromycota</taxon>
        <taxon>Glomeromycotina</taxon>
        <taxon>Glomeromycetes</taxon>
        <taxon>Glomerales</taxon>
        <taxon>Glomeraceae</taxon>
        <taxon>Funneliformis</taxon>
    </lineage>
</organism>
<dbReference type="GO" id="GO:0004540">
    <property type="term" value="F:RNA nuclease activity"/>
    <property type="evidence" value="ECO:0007669"/>
    <property type="project" value="InterPro"/>
</dbReference>
<dbReference type="EMBL" id="CAJVPP010000992">
    <property type="protein sequence ID" value="CAG8526764.1"/>
    <property type="molecule type" value="Genomic_DNA"/>
</dbReference>
<evidence type="ECO:0000259" key="1">
    <source>
        <dbReference type="Pfam" id="PF01936"/>
    </source>
</evidence>
<dbReference type="InterPro" id="IPR013761">
    <property type="entry name" value="SAM/pointed_sf"/>
</dbReference>
<dbReference type="AlphaFoldDB" id="A0A9N9ADQ9"/>
<keyword evidence="3" id="KW-1185">Reference proteome</keyword>
<dbReference type="Pfam" id="PF01936">
    <property type="entry name" value="NYN"/>
    <property type="match status" value="1"/>
</dbReference>
<dbReference type="InterPro" id="IPR021139">
    <property type="entry name" value="NYN"/>
</dbReference>
<evidence type="ECO:0000313" key="3">
    <source>
        <dbReference type="Proteomes" id="UP000789375"/>
    </source>
</evidence>
<feature type="domain" description="NYN" evidence="1">
    <location>
        <begin position="66"/>
        <end position="203"/>
    </location>
</feature>
<protein>
    <submittedName>
        <fullName evidence="2">8011_t:CDS:1</fullName>
    </submittedName>
</protein>